<accession>A0A0B7FVZ2</accession>
<keyword evidence="1" id="KW-1133">Transmembrane helix</keyword>
<evidence type="ECO:0000259" key="2">
    <source>
        <dbReference type="Pfam" id="PF20151"/>
    </source>
</evidence>
<gene>
    <name evidence="3" type="ORF">RSOLAG1IB_09624</name>
</gene>
<feature type="transmembrane region" description="Helical" evidence="1">
    <location>
        <begin position="53"/>
        <end position="74"/>
    </location>
</feature>
<feature type="transmembrane region" description="Helical" evidence="1">
    <location>
        <begin position="127"/>
        <end position="146"/>
    </location>
</feature>
<evidence type="ECO:0000256" key="1">
    <source>
        <dbReference type="SAM" id="Phobius"/>
    </source>
</evidence>
<proteinExistence type="predicted"/>
<feature type="transmembrane region" description="Helical" evidence="1">
    <location>
        <begin position="94"/>
        <end position="115"/>
    </location>
</feature>
<dbReference type="InterPro" id="IPR045340">
    <property type="entry name" value="DUF6533"/>
</dbReference>
<name>A0A0B7FVZ2_THACB</name>
<keyword evidence="1" id="KW-0472">Membrane</keyword>
<reference evidence="3 4" key="1">
    <citation type="submission" date="2014-11" db="EMBL/GenBank/DDBJ databases">
        <authorList>
            <person name="Wibberg Daniel"/>
        </authorList>
    </citation>
    <scope>NUCLEOTIDE SEQUENCE [LARGE SCALE GENOMIC DNA]</scope>
    <source>
        <strain evidence="3">Rhizoctonia solani AG1-IB 7/3/14</strain>
    </source>
</reference>
<dbReference type="OrthoDB" id="3242376at2759"/>
<dbReference type="STRING" id="1108050.A0A0B7FVZ2"/>
<feature type="domain" description="DUF6533" evidence="2">
    <location>
        <begin position="21"/>
        <end position="64"/>
    </location>
</feature>
<keyword evidence="4" id="KW-1185">Reference proteome</keyword>
<evidence type="ECO:0000313" key="4">
    <source>
        <dbReference type="Proteomes" id="UP000059188"/>
    </source>
</evidence>
<protein>
    <recommendedName>
        <fullName evidence="2">DUF6533 domain-containing protein</fullName>
    </recommendedName>
</protein>
<keyword evidence="1" id="KW-0812">Transmembrane</keyword>
<feature type="transmembrane region" description="Helical" evidence="1">
    <location>
        <begin position="172"/>
        <end position="193"/>
    </location>
</feature>
<sequence>MASSPSAEYAMLAHHLLAAKYFMLASFVFMVYDHLITLGQEVERVWKQEWTGATWLFLLNRYLTELQFIVNIVSFHDPYWTGKTVYVIQACEDFMPFPGVSTLISIAIAETILMLRIYALYQRNQWILALLVFFWVGQVIVMGTVIRHPTRLELPEGLVGCIQGGEGSYVAAFWLAPLATDSLIFGLTVLKSLEYIYKTKCRVPLIHVIFRDGVLYYAIILSANSLNCFFYYLAPRSIKVIGASFSQIITVVMISRLQLNLRSEWVCSTPRMPTSQLLPLSSPEVREKDKQGYGTLSTVSQYFDATVKDFGKDLVAYQDDGAETMEMIGETRDTPTKCLERVFGRESCVELEMGPIRPISDGIRTLQTCFTPSELTYVDQVVLISPAVSEERRPIE</sequence>
<evidence type="ECO:0000313" key="3">
    <source>
        <dbReference type="EMBL" id="CEL60418.1"/>
    </source>
</evidence>
<dbReference type="Pfam" id="PF20151">
    <property type="entry name" value="DUF6533"/>
    <property type="match status" value="1"/>
</dbReference>
<dbReference type="EMBL" id="LN679146">
    <property type="protein sequence ID" value="CEL60418.1"/>
    <property type="molecule type" value="Genomic_DNA"/>
</dbReference>
<feature type="transmembrane region" description="Helical" evidence="1">
    <location>
        <begin position="214"/>
        <end position="234"/>
    </location>
</feature>
<dbReference type="Proteomes" id="UP000059188">
    <property type="component" value="Unassembled WGS sequence"/>
</dbReference>
<feature type="transmembrane region" description="Helical" evidence="1">
    <location>
        <begin position="12"/>
        <end position="32"/>
    </location>
</feature>
<dbReference type="AlphaFoldDB" id="A0A0B7FVZ2"/>
<organism evidence="3 4">
    <name type="scientific">Thanatephorus cucumeris (strain AG1-IB / isolate 7/3/14)</name>
    <name type="common">Lettuce bottom rot fungus</name>
    <name type="synonym">Rhizoctonia solani</name>
    <dbReference type="NCBI Taxonomy" id="1108050"/>
    <lineage>
        <taxon>Eukaryota</taxon>
        <taxon>Fungi</taxon>
        <taxon>Dikarya</taxon>
        <taxon>Basidiomycota</taxon>
        <taxon>Agaricomycotina</taxon>
        <taxon>Agaricomycetes</taxon>
        <taxon>Cantharellales</taxon>
        <taxon>Ceratobasidiaceae</taxon>
        <taxon>Rhizoctonia</taxon>
        <taxon>Rhizoctonia solani AG-1</taxon>
    </lineage>
</organism>